<dbReference type="GO" id="GO:0016339">
    <property type="term" value="P:calcium-dependent cell-cell adhesion via plasma membrane cell adhesion molecules"/>
    <property type="evidence" value="ECO:0007669"/>
    <property type="project" value="TreeGrafter"/>
</dbReference>
<dbReference type="InterPro" id="IPR002126">
    <property type="entry name" value="Cadherin-like_dom"/>
</dbReference>
<dbReference type="AlphaFoldDB" id="A0A8C1YYP1"/>
<dbReference type="SUPFAM" id="SSF49313">
    <property type="entry name" value="Cadherin-like"/>
    <property type="match status" value="4"/>
</dbReference>
<evidence type="ECO:0000256" key="3">
    <source>
        <dbReference type="ARBA" id="ARBA00004496"/>
    </source>
</evidence>
<keyword evidence="10" id="KW-0732">Signal</keyword>
<dbReference type="PRINTS" id="PR00205">
    <property type="entry name" value="CADHERIN"/>
</dbReference>
<keyword evidence="12" id="KW-0967">Endosome</keyword>
<keyword evidence="8 22" id="KW-0812">Transmembrane</keyword>
<evidence type="ECO:0000259" key="25">
    <source>
        <dbReference type="PROSITE" id="PS50268"/>
    </source>
</evidence>
<feature type="domain" description="Cadherin" evidence="25">
    <location>
        <begin position="163"/>
        <end position="274"/>
    </location>
</feature>
<feature type="domain" description="Cadherin" evidence="25">
    <location>
        <begin position="333"/>
        <end position="433"/>
    </location>
</feature>
<dbReference type="GO" id="GO:0005509">
    <property type="term" value="F:calcium ion binding"/>
    <property type="evidence" value="ECO:0007669"/>
    <property type="project" value="UniProtKB-UniRule"/>
</dbReference>
<dbReference type="Pfam" id="PF01049">
    <property type="entry name" value="CADH_Y-type_LIR"/>
    <property type="match status" value="1"/>
</dbReference>
<keyword evidence="6" id="KW-1003">Cell membrane</keyword>
<keyword evidence="16 24" id="KW-1133">Transmembrane helix</keyword>
<dbReference type="Proteomes" id="UP000694700">
    <property type="component" value="Unplaced"/>
</dbReference>
<evidence type="ECO:0000256" key="23">
    <source>
        <dbReference type="RuleBase" id="RU004357"/>
    </source>
</evidence>
<reference evidence="26" key="1">
    <citation type="submission" date="2025-08" db="UniProtKB">
        <authorList>
            <consortium name="Ensembl"/>
        </authorList>
    </citation>
    <scope>IDENTIFICATION</scope>
</reference>
<evidence type="ECO:0000256" key="20">
    <source>
        <dbReference type="ARBA" id="ARBA00023893"/>
    </source>
</evidence>
<evidence type="ECO:0000256" key="15">
    <source>
        <dbReference type="ARBA" id="ARBA00022949"/>
    </source>
</evidence>
<feature type="transmembrane region" description="Helical" evidence="24">
    <location>
        <begin position="539"/>
        <end position="563"/>
    </location>
</feature>
<dbReference type="GO" id="GO:0016342">
    <property type="term" value="C:catenin complex"/>
    <property type="evidence" value="ECO:0007669"/>
    <property type="project" value="TreeGrafter"/>
</dbReference>
<evidence type="ECO:0000256" key="21">
    <source>
        <dbReference type="PROSITE-ProRule" id="PRU00043"/>
    </source>
</evidence>
<evidence type="ECO:0000256" key="8">
    <source>
        <dbReference type="ARBA" id="ARBA00022692"/>
    </source>
</evidence>
<dbReference type="Pfam" id="PF00028">
    <property type="entry name" value="Cadherin"/>
    <property type="match status" value="3"/>
</dbReference>
<keyword evidence="18 24" id="KW-0472">Membrane</keyword>
<evidence type="ECO:0000313" key="27">
    <source>
        <dbReference type="Proteomes" id="UP000694700"/>
    </source>
</evidence>
<evidence type="ECO:0000256" key="7">
    <source>
        <dbReference type="ARBA" id="ARBA00022490"/>
    </source>
</evidence>
<dbReference type="GO" id="GO:0007498">
    <property type="term" value="P:mesoderm development"/>
    <property type="evidence" value="ECO:0007669"/>
    <property type="project" value="UniProtKB-ARBA"/>
</dbReference>
<dbReference type="GO" id="GO:0008013">
    <property type="term" value="F:beta-catenin binding"/>
    <property type="evidence" value="ECO:0007669"/>
    <property type="project" value="TreeGrafter"/>
</dbReference>
<evidence type="ECO:0000256" key="2">
    <source>
        <dbReference type="ARBA" id="ARBA00004251"/>
    </source>
</evidence>
<dbReference type="GO" id="GO:0007398">
    <property type="term" value="P:ectoderm development"/>
    <property type="evidence" value="ECO:0007669"/>
    <property type="project" value="UniProtKB-ARBA"/>
</dbReference>
<evidence type="ECO:0000256" key="17">
    <source>
        <dbReference type="ARBA" id="ARBA00023034"/>
    </source>
</evidence>
<evidence type="ECO:0000256" key="16">
    <source>
        <dbReference type="ARBA" id="ARBA00022989"/>
    </source>
</evidence>
<evidence type="ECO:0000256" key="18">
    <source>
        <dbReference type="ARBA" id="ARBA00023136"/>
    </source>
</evidence>
<dbReference type="GO" id="GO:0000902">
    <property type="term" value="P:cell morphogenesis"/>
    <property type="evidence" value="ECO:0007669"/>
    <property type="project" value="TreeGrafter"/>
</dbReference>
<dbReference type="GO" id="GO:0044331">
    <property type="term" value="P:cell-cell adhesion mediated by cadherin"/>
    <property type="evidence" value="ECO:0007669"/>
    <property type="project" value="TreeGrafter"/>
</dbReference>
<feature type="domain" description="Cadherin" evidence="25">
    <location>
        <begin position="85"/>
        <end position="162"/>
    </location>
</feature>
<comment type="function">
    <text evidence="23">Cadherins are calcium-dependent cell adhesion proteins.</text>
</comment>
<sequence length="714" mass="78743">SCWIISGSSSNYYNINYASTMIDYCNMRSWPPLQLPSGLLVVEFPGSSSGQRRRKREWVIPFYNMAENESGDFPKKMFQVYGVPDAEIVYSITGEGADQPPVGIFYVNKKTGYISVTQPLDREKKASYELKAHAISEDGKKATSPTNLTIIVLDQNDNRPVFTENPFNGQVSEAESKGYEFMKVIATDADEPGNYNSEIRYRIFSQSPLSPNPNMFEINTITGGIYVNSSGLDKEQWPRYTLLIVAADMEGNGLSTTGTAVITITDSNDNPPQFEQLSHTVSVPENKVGHEVAKLTVTDGDEVGSPAWSTKYRIISGDKGGFFNVSTGPNNWLSENLPVDSDLFAYIATDPDIGKSQKITYKIGKDPVGWLNVNQDTGMIKVKQIMDRESVLVKDGKYRAIILALDDDDENPATGTGTLIIELEDENDNAPIINEGSINICNREATVLLSITDKDGPLHAAPFSVEPQGDTKKNWTARMNETKTGILLTLNSVLEQGSYNVVLRVYDNNGMYKDNSIQATVCDCKGDEFQCKIIAGASLSLYLGILAAVLVLLLLLLLLLLFIRRKSSSIKKPLLLEDDDIRDNVCCYNEEGGGEDDQNYDLGVLHRGLDNRPQVLRNDVVPIFLPAPQYRPRPANPEEISTFIGYNLKTADEDPTAPPYDSLLVFDYEGGGSIAGSLSSINSSSSGQDQDYDFLNDWGPRFKKLADMFGGGED</sequence>
<dbReference type="FunFam" id="2.60.40.60:FF:000095">
    <property type="entry name" value="Cadherin 13"/>
    <property type="match status" value="1"/>
</dbReference>
<dbReference type="SMART" id="SM00112">
    <property type="entry name" value="CA"/>
    <property type="match status" value="3"/>
</dbReference>
<dbReference type="GO" id="GO:0005794">
    <property type="term" value="C:Golgi apparatus"/>
    <property type="evidence" value="ECO:0007669"/>
    <property type="project" value="UniProtKB-SubCell"/>
</dbReference>
<dbReference type="Ensembl" id="ENSCCRT00015041709.1">
    <property type="protein sequence ID" value="ENSCCRP00015040331.1"/>
    <property type="gene ID" value="ENSCCRG00015015528.1"/>
</dbReference>
<proteinExistence type="predicted"/>
<keyword evidence="17" id="KW-0333">Golgi apparatus</keyword>
<dbReference type="InterPro" id="IPR039808">
    <property type="entry name" value="Cadherin"/>
</dbReference>
<evidence type="ECO:0000256" key="22">
    <source>
        <dbReference type="RuleBase" id="RU003318"/>
    </source>
</evidence>
<dbReference type="FunFam" id="2.60.40.60:FF:000022">
    <property type="entry name" value="Cadherin 2"/>
    <property type="match status" value="1"/>
</dbReference>
<comment type="subcellular location">
    <subcellularLocation>
        <location evidence="4">Cell junction</location>
        <location evidence="4">Adherens junction</location>
    </subcellularLocation>
    <subcellularLocation>
        <location evidence="2 22">Cell membrane</location>
        <topology evidence="2 22">Single-pass type I membrane protein</topology>
    </subcellularLocation>
    <subcellularLocation>
        <location evidence="3">Cytoplasm</location>
    </subcellularLocation>
    <subcellularLocation>
        <location evidence="1">Endosome</location>
    </subcellularLocation>
    <subcellularLocation>
        <location evidence="5">Golgi apparatus</location>
        <location evidence="5">trans-Golgi network</location>
    </subcellularLocation>
</comment>
<keyword evidence="13 21" id="KW-0106">Calcium</keyword>
<evidence type="ECO:0000256" key="1">
    <source>
        <dbReference type="ARBA" id="ARBA00004177"/>
    </source>
</evidence>
<keyword evidence="19" id="KW-0325">Glycoprotein</keyword>
<dbReference type="GO" id="GO:0045296">
    <property type="term" value="F:cadherin binding"/>
    <property type="evidence" value="ECO:0007669"/>
    <property type="project" value="TreeGrafter"/>
</dbReference>
<dbReference type="GO" id="GO:0001764">
    <property type="term" value="P:neuron migration"/>
    <property type="evidence" value="ECO:0007669"/>
    <property type="project" value="UniProtKB-ARBA"/>
</dbReference>
<dbReference type="GO" id="GO:0007156">
    <property type="term" value="P:homophilic cell adhesion via plasma membrane adhesion molecules"/>
    <property type="evidence" value="ECO:0007669"/>
    <property type="project" value="InterPro"/>
</dbReference>
<dbReference type="GO" id="GO:0042074">
    <property type="term" value="P:cell migration involved in gastrulation"/>
    <property type="evidence" value="ECO:0007669"/>
    <property type="project" value="UniProtKB-ARBA"/>
</dbReference>
<keyword evidence="7" id="KW-0963">Cytoplasm</keyword>
<evidence type="ECO:0000256" key="11">
    <source>
        <dbReference type="ARBA" id="ARBA00022737"/>
    </source>
</evidence>
<dbReference type="InterPro" id="IPR020894">
    <property type="entry name" value="Cadherin_CS"/>
</dbReference>
<dbReference type="GO" id="GO:0005912">
    <property type="term" value="C:adherens junction"/>
    <property type="evidence" value="ECO:0007669"/>
    <property type="project" value="UniProtKB-SubCell"/>
</dbReference>
<dbReference type="GO" id="GO:0001841">
    <property type="term" value="P:neural tube formation"/>
    <property type="evidence" value="ECO:0007669"/>
    <property type="project" value="UniProtKB-ARBA"/>
</dbReference>
<organism evidence="26 27">
    <name type="scientific">Cyprinus carpio</name>
    <name type="common">Common carp</name>
    <dbReference type="NCBI Taxonomy" id="7962"/>
    <lineage>
        <taxon>Eukaryota</taxon>
        <taxon>Metazoa</taxon>
        <taxon>Chordata</taxon>
        <taxon>Craniata</taxon>
        <taxon>Vertebrata</taxon>
        <taxon>Euteleostomi</taxon>
        <taxon>Actinopterygii</taxon>
        <taxon>Neopterygii</taxon>
        <taxon>Teleostei</taxon>
        <taxon>Ostariophysi</taxon>
        <taxon>Cypriniformes</taxon>
        <taxon>Cyprinidae</taxon>
        <taxon>Cyprininae</taxon>
        <taxon>Cyprinus</taxon>
    </lineage>
</organism>
<name>A0A8C1YYP1_CYPCA</name>
<evidence type="ECO:0000256" key="13">
    <source>
        <dbReference type="ARBA" id="ARBA00022837"/>
    </source>
</evidence>
<dbReference type="Gene3D" id="4.10.900.10">
    <property type="entry name" value="TCF3-CBD (Catenin binding domain)"/>
    <property type="match status" value="1"/>
</dbReference>
<evidence type="ECO:0000256" key="14">
    <source>
        <dbReference type="ARBA" id="ARBA00022889"/>
    </source>
</evidence>
<evidence type="ECO:0000313" key="26">
    <source>
        <dbReference type="Ensembl" id="ENSCCRP00015040331.1"/>
    </source>
</evidence>
<keyword evidence="15" id="KW-0965">Cell junction</keyword>
<keyword evidence="9" id="KW-0479">Metal-binding</keyword>
<evidence type="ECO:0000256" key="12">
    <source>
        <dbReference type="ARBA" id="ARBA00022753"/>
    </source>
</evidence>
<dbReference type="InterPro" id="IPR015919">
    <property type="entry name" value="Cadherin-like_sf"/>
</dbReference>
<dbReference type="PROSITE" id="PS00232">
    <property type="entry name" value="CADHERIN_1"/>
    <property type="match status" value="2"/>
</dbReference>
<dbReference type="GO" id="GO:0005768">
    <property type="term" value="C:endosome"/>
    <property type="evidence" value="ECO:0007669"/>
    <property type="project" value="UniProtKB-SubCell"/>
</dbReference>
<dbReference type="PANTHER" id="PTHR24027">
    <property type="entry name" value="CADHERIN-23"/>
    <property type="match status" value="1"/>
</dbReference>
<dbReference type="Gene3D" id="2.60.40.60">
    <property type="entry name" value="Cadherins"/>
    <property type="match status" value="5"/>
</dbReference>
<evidence type="ECO:0000256" key="5">
    <source>
        <dbReference type="ARBA" id="ARBA00004601"/>
    </source>
</evidence>
<keyword evidence="14 22" id="KW-0130">Cell adhesion</keyword>
<keyword evidence="11" id="KW-0677">Repeat</keyword>
<dbReference type="GO" id="GO:0007043">
    <property type="term" value="P:cell-cell junction assembly"/>
    <property type="evidence" value="ECO:0007669"/>
    <property type="project" value="TreeGrafter"/>
</dbReference>
<dbReference type="PANTHER" id="PTHR24027:SF319">
    <property type="entry name" value="CADHERIN-1"/>
    <property type="match status" value="1"/>
</dbReference>
<evidence type="ECO:0000256" key="4">
    <source>
        <dbReference type="ARBA" id="ARBA00004536"/>
    </source>
</evidence>
<dbReference type="GO" id="GO:0034332">
    <property type="term" value="P:adherens junction organization"/>
    <property type="evidence" value="ECO:0007669"/>
    <property type="project" value="UniProtKB-ARBA"/>
</dbReference>
<protein>
    <recommendedName>
        <fullName evidence="20">Cadherin-1</fullName>
    </recommendedName>
</protein>
<dbReference type="GO" id="GO:0030010">
    <property type="term" value="P:establishment of cell polarity"/>
    <property type="evidence" value="ECO:0007669"/>
    <property type="project" value="UniProtKB-ARBA"/>
</dbReference>
<dbReference type="FunFam" id="4.10.900.10:FF:000001">
    <property type="entry name" value="Cadherin 2"/>
    <property type="match status" value="1"/>
</dbReference>
<evidence type="ECO:0000256" key="6">
    <source>
        <dbReference type="ARBA" id="ARBA00022475"/>
    </source>
</evidence>
<dbReference type="GO" id="GO:0055113">
    <property type="term" value="P:epiboly involved in gastrulation with mouth forming second"/>
    <property type="evidence" value="ECO:0007669"/>
    <property type="project" value="UniProtKB-ARBA"/>
</dbReference>
<evidence type="ECO:0000256" key="19">
    <source>
        <dbReference type="ARBA" id="ARBA00023180"/>
    </source>
</evidence>
<evidence type="ECO:0000256" key="9">
    <source>
        <dbReference type="ARBA" id="ARBA00022723"/>
    </source>
</evidence>
<evidence type="ECO:0000256" key="24">
    <source>
        <dbReference type="SAM" id="Phobius"/>
    </source>
</evidence>
<dbReference type="InterPro" id="IPR027397">
    <property type="entry name" value="Catenin-bd_sf"/>
</dbReference>
<dbReference type="CDD" id="cd11304">
    <property type="entry name" value="Cadherin_repeat"/>
    <property type="match status" value="3"/>
</dbReference>
<dbReference type="FunFam" id="2.60.40.60:FF:000011">
    <property type="entry name" value="Cadherin 1"/>
    <property type="match status" value="1"/>
</dbReference>
<accession>A0A8C1YYP1</accession>
<dbReference type="FunFam" id="2.60.40.60:FF:000031">
    <property type="entry name" value="Cadherin 3"/>
    <property type="match status" value="1"/>
</dbReference>
<evidence type="ECO:0000256" key="10">
    <source>
        <dbReference type="ARBA" id="ARBA00022729"/>
    </source>
</evidence>
<dbReference type="InterPro" id="IPR000233">
    <property type="entry name" value="Cadherin_Y-type_LIR"/>
</dbReference>
<dbReference type="PROSITE" id="PS50268">
    <property type="entry name" value="CADHERIN_2"/>
    <property type="match status" value="3"/>
</dbReference>